<dbReference type="GO" id="GO:0005524">
    <property type="term" value="F:ATP binding"/>
    <property type="evidence" value="ECO:0007669"/>
    <property type="project" value="UniProtKB-UniRule"/>
</dbReference>
<evidence type="ECO:0000256" key="5">
    <source>
        <dbReference type="ARBA" id="ARBA00022840"/>
    </source>
</evidence>
<keyword evidence="6" id="KW-0413">Isomerase</keyword>
<dbReference type="AlphaFoldDB" id="A0A2I1M5W9"/>
<gene>
    <name evidence="12" type="ORF">CYJ32_04025</name>
</gene>
<dbReference type="Proteomes" id="UP000242263">
    <property type="component" value="Unassembled WGS sequence"/>
</dbReference>
<dbReference type="GO" id="GO:0000725">
    <property type="term" value="P:recombinational repair"/>
    <property type="evidence" value="ECO:0007669"/>
    <property type="project" value="TreeGrafter"/>
</dbReference>
<evidence type="ECO:0000256" key="9">
    <source>
        <dbReference type="ARBA" id="ARBA00048988"/>
    </source>
</evidence>
<dbReference type="InterPro" id="IPR014017">
    <property type="entry name" value="DNA_helicase_UvrD-like_C"/>
</dbReference>
<accession>A0A2I1M5W9</accession>
<dbReference type="CDD" id="cd18807">
    <property type="entry name" value="SF1_C_UvrD"/>
    <property type="match status" value="1"/>
</dbReference>
<keyword evidence="5 10" id="KW-0067">ATP-binding</keyword>
<organism evidence="12 13">
    <name type="scientific">Alloscardovia omnicolens</name>
    <dbReference type="NCBI Taxonomy" id="419015"/>
    <lineage>
        <taxon>Bacteria</taxon>
        <taxon>Bacillati</taxon>
        <taxon>Actinomycetota</taxon>
        <taxon>Actinomycetes</taxon>
        <taxon>Bifidobacteriales</taxon>
        <taxon>Bifidobacteriaceae</taxon>
        <taxon>Alloscardovia</taxon>
    </lineage>
</organism>
<name>A0A2I1M5W9_9BIFI</name>
<comment type="caution">
    <text evidence="12">The sequence shown here is derived from an EMBL/GenBank/DDBJ whole genome shotgun (WGS) entry which is preliminary data.</text>
</comment>
<dbReference type="InterPro" id="IPR027417">
    <property type="entry name" value="P-loop_NTPase"/>
</dbReference>
<dbReference type="PANTHER" id="PTHR11070:SF69">
    <property type="entry name" value="ATP-DEPENDENT DNA HELICASE UVRD2"/>
    <property type="match status" value="1"/>
</dbReference>
<keyword evidence="3 10" id="KW-0378">Hydrolase</keyword>
<dbReference type="EMBL" id="PKGU01000002">
    <property type="protein sequence ID" value="PKZ15542.1"/>
    <property type="molecule type" value="Genomic_DNA"/>
</dbReference>
<dbReference type="Gene3D" id="3.40.50.300">
    <property type="entry name" value="P-loop containing nucleotide triphosphate hydrolases"/>
    <property type="match status" value="2"/>
</dbReference>
<sequence length="517" mass="58009">MTTSSTVSSSSMTTDYSAILDGLDENQQRAVQALTGPVRIIAGAGAGKTRTITRRIAYACASGQWDPQCTLAVTYTNKAASEMKNRLASLGVHNVHTSTFHSAAYSQLRRAWLILAHRDSPEISSDMDSYAHKAMSHVLNFDDYTSAEVRSIVQELSWMKVNLIPYVDYERVVSAIHHRLPLDAEPGQIVEIAREFEKEKQRHNVIDFDDSLLLLSHIFEEYEDLAEDFRLNMRHITIDEYQDVSALQHRVLDLWLGKNRDICVVGDPAQTIYSYAGASSYYLLNFANEFAPIAQDISLNMDYRSSANIVDYANAVLADCADSDDYIELKTMNEPGPRVNVARFNSDEEEIAGIASRIQWHVARGTQIEDMAILTRTRARARDMAHICREQGLNVNLKLDNDDVIMTGKSTEPAVTISTIHAAKGLEWHTVFIPDCHEGNLPFLPDAQSATDSDQIEEERRIFYVALTRGIHQVYLCVAQHPFAGGQGAARTVSRFVQQAHNAVRRARYAHNKQKES</sequence>
<dbReference type="GO" id="GO:0016887">
    <property type="term" value="F:ATP hydrolysis activity"/>
    <property type="evidence" value="ECO:0007669"/>
    <property type="project" value="RHEA"/>
</dbReference>
<dbReference type="InterPro" id="IPR013986">
    <property type="entry name" value="DExx_box_DNA_helicase_dom_sf"/>
</dbReference>
<reference evidence="12 13" key="1">
    <citation type="submission" date="2017-12" db="EMBL/GenBank/DDBJ databases">
        <title>Phylogenetic diversity of female urinary microbiome.</title>
        <authorList>
            <person name="Thomas-White K."/>
            <person name="Wolfe A.J."/>
        </authorList>
    </citation>
    <scope>NUCLEOTIDE SEQUENCE [LARGE SCALE GENOMIC DNA]</scope>
    <source>
        <strain evidence="12 13">UMB0064</strain>
    </source>
</reference>
<evidence type="ECO:0000256" key="7">
    <source>
        <dbReference type="ARBA" id="ARBA00034617"/>
    </source>
</evidence>
<evidence type="ECO:0000256" key="8">
    <source>
        <dbReference type="ARBA" id="ARBA00034808"/>
    </source>
</evidence>
<evidence type="ECO:0000256" key="3">
    <source>
        <dbReference type="ARBA" id="ARBA00022801"/>
    </source>
</evidence>
<evidence type="ECO:0000259" key="11">
    <source>
        <dbReference type="PROSITE" id="PS51198"/>
    </source>
</evidence>
<dbReference type="CDD" id="cd17932">
    <property type="entry name" value="DEXQc_UvrD"/>
    <property type="match status" value="1"/>
</dbReference>
<feature type="domain" description="UvrD-like helicase ATP-binding" evidence="11">
    <location>
        <begin position="21"/>
        <end position="306"/>
    </location>
</feature>
<evidence type="ECO:0000256" key="6">
    <source>
        <dbReference type="ARBA" id="ARBA00023235"/>
    </source>
</evidence>
<dbReference type="RefSeq" id="WP_101541358.1">
    <property type="nucleotide sequence ID" value="NZ_PKGU01000002.1"/>
</dbReference>
<protein>
    <recommendedName>
        <fullName evidence="8">DNA 3'-5' helicase</fullName>
        <ecNumber evidence="8">5.6.2.4</ecNumber>
    </recommendedName>
</protein>
<evidence type="ECO:0000256" key="1">
    <source>
        <dbReference type="ARBA" id="ARBA00009922"/>
    </source>
</evidence>
<feature type="binding site" evidence="10">
    <location>
        <begin position="42"/>
        <end position="49"/>
    </location>
    <ligand>
        <name>ATP</name>
        <dbReference type="ChEBI" id="CHEBI:30616"/>
    </ligand>
</feature>
<comment type="catalytic activity">
    <reaction evidence="7">
        <text>Couples ATP hydrolysis with the unwinding of duplex DNA by translocating in the 3'-5' direction.</text>
        <dbReference type="EC" id="5.6.2.4"/>
    </reaction>
</comment>
<comment type="catalytic activity">
    <reaction evidence="9">
        <text>ATP + H2O = ADP + phosphate + H(+)</text>
        <dbReference type="Rhea" id="RHEA:13065"/>
        <dbReference type="ChEBI" id="CHEBI:15377"/>
        <dbReference type="ChEBI" id="CHEBI:15378"/>
        <dbReference type="ChEBI" id="CHEBI:30616"/>
        <dbReference type="ChEBI" id="CHEBI:43474"/>
        <dbReference type="ChEBI" id="CHEBI:456216"/>
        <dbReference type="EC" id="5.6.2.4"/>
    </reaction>
</comment>
<keyword evidence="2 10" id="KW-0547">Nucleotide-binding</keyword>
<dbReference type="InterPro" id="IPR014016">
    <property type="entry name" value="UvrD-like_ATP-bd"/>
</dbReference>
<dbReference type="GO" id="GO:0003677">
    <property type="term" value="F:DNA binding"/>
    <property type="evidence" value="ECO:0007669"/>
    <property type="project" value="UniProtKB-KW"/>
</dbReference>
<comment type="similarity">
    <text evidence="1">Belongs to the helicase family. UvrD subfamily.</text>
</comment>
<dbReference type="Pfam" id="PF00580">
    <property type="entry name" value="UvrD-helicase"/>
    <property type="match status" value="1"/>
</dbReference>
<evidence type="ECO:0000256" key="2">
    <source>
        <dbReference type="ARBA" id="ARBA00022741"/>
    </source>
</evidence>
<dbReference type="GO" id="GO:0043138">
    <property type="term" value="F:3'-5' DNA helicase activity"/>
    <property type="evidence" value="ECO:0007669"/>
    <property type="project" value="UniProtKB-EC"/>
</dbReference>
<dbReference type="InterPro" id="IPR000212">
    <property type="entry name" value="DNA_helicase_UvrD/REP"/>
</dbReference>
<dbReference type="EC" id="5.6.2.4" evidence="8"/>
<evidence type="ECO:0000313" key="13">
    <source>
        <dbReference type="Proteomes" id="UP000242263"/>
    </source>
</evidence>
<dbReference type="SUPFAM" id="SSF52540">
    <property type="entry name" value="P-loop containing nucleoside triphosphate hydrolases"/>
    <property type="match status" value="1"/>
</dbReference>
<proteinExistence type="inferred from homology"/>
<dbReference type="Pfam" id="PF13361">
    <property type="entry name" value="UvrD_C"/>
    <property type="match status" value="2"/>
</dbReference>
<evidence type="ECO:0000313" key="12">
    <source>
        <dbReference type="EMBL" id="PKZ15542.1"/>
    </source>
</evidence>
<keyword evidence="4 10" id="KW-0347">Helicase</keyword>
<dbReference type="PANTHER" id="PTHR11070">
    <property type="entry name" value="UVRD / RECB / PCRA DNA HELICASE FAMILY MEMBER"/>
    <property type="match status" value="1"/>
</dbReference>
<dbReference type="PROSITE" id="PS51198">
    <property type="entry name" value="UVRD_HELICASE_ATP_BIND"/>
    <property type="match status" value="1"/>
</dbReference>
<evidence type="ECO:0000256" key="4">
    <source>
        <dbReference type="ARBA" id="ARBA00022806"/>
    </source>
</evidence>
<evidence type="ECO:0000256" key="10">
    <source>
        <dbReference type="PROSITE-ProRule" id="PRU00560"/>
    </source>
</evidence>
<dbReference type="Gene3D" id="1.10.10.160">
    <property type="match status" value="1"/>
</dbReference>